<feature type="region of interest" description="Disordered" evidence="1">
    <location>
        <begin position="179"/>
        <end position="201"/>
    </location>
</feature>
<feature type="compositionally biased region" description="Gly residues" evidence="1">
    <location>
        <begin position="605"/>
        <end position="621"/>
    </location>
</feature>
<reference evidence="2" key="1">
    <citation type="submission" date="2023-03" db="EMBL/GenBank/DDBJ databases">
        <title>Massive genome expansion in bonnet fungi (Mycena s.s.) driven by repeated elements and novel gene families across ecological guilds.</title>
        <authorList>
            <consortium name="Lawrence Berkeley National Laboratory"/>
            <person name="Harder C.B."/>
            <person name="Miyauchi S."/>
            <person name="Viragh M."/>
            <person name="Kuo A."/>
            <person name="Thoen E."/>
            <person name="Andreopoulos B."/>
            <person name="Lu D."/>
            <person name="Skrede I."/>
            <person name="Drula E."/>
            <person name="Henrissat B."/>
            <person name="Morin E."/>
            <person name="Kohler A."/>
            <person name="Barry K."/>
            <person name="LaButti K."/>
            <person name="Morin E."/>
            <person name="Salamov A."/>
            <person name="Lipzen A."/>
            <person name="Mereny Z."/>
            <person name="Hegedus B."/>
            <person name="Baldrian P."/>
            <person name="Stursova M."/>
            <person name="Weitz H."/>
            <person name="Taylor A."/>
            <person name="Grigoriev I.V."/>
            <person name="Nagy L.G."/>
            <person name="Martin F."/>
            <person name="Kauserud H."/>
        </authorList>
    </citation>
    <scope>NUCLEOTIDE SEQUENCE</scope>
    <source>
        <strain evidence="2">9144</strain>
    </source>
</reference>
<feature type="compositionally biased region" description="Pro residues" evidence="1">
    <location>
        <begin position="191"/>
        <end position="201"/>
    </location>
</feature>
<feature type="compositionally biased region" description="Basic and acidic residues" evidence="1">
    <location>
        <begin position="39"/>
        <end position="48"/>
    </location>
</feature>
<dbReference type="Proteomes" id="UP001219525">
    <property type="component" value="Unassembled WGS sequence"/>
</dbReference>
<gene>
    <name evidence="2" type="ORF">GGX14DRAFT_571414</name>
</gene>
<keyword evidence="3" id="KW-1185">Reference proteome</keyword>
<dbReference type="EMBL" id="JARJCW010000059">
    <property type="protein sequence ID" value="KAJ7201297.1"/>
    <property type="molecule type" value="Genomic_DNA"/>
</dbReference>
<evidence type="ECO:0000313" key="2">
    <source>
        <dbReference type="EMBL" id="KAJ7201297.1"/>
    </source>
</evidence>
<feature type="compositionally biased region" description="Gly residues" evidence="1">
    <location>
        <begin position="568"/>
        <end position="596"/>
    </location>
</feature>
<name>A0AAD6V2J2_9AGAR</name>
<protein>
    <submittedName>
        <fullName evidence="2">Uncharacterized protein</fullName>
    </submittedName>
</protein>
<accession>A0AAD6V2J2</accession>
<organism evidence="2 3">
    <name type="scientific">Mycena pura</name>
    <dbReference type="NCBI Taxonomy" id="153505"/>
    <lineage>
        <taxon>Eukaryota</taxon>
        <taxon>Fungi</taxon>
        <taxon>Dikarya</taxon>
        <taxon>Basidiomycota</taxon>
        <taxon>Agaricomycotina</taxon>
        <taxon>Agaricomycetes</taxon>
        <taxon>Agaricomycetidae</taxon>
        <taxon>Agaricales</taxon>
        <taxon>Marasmiineae</taxon>
        <taxon>Mycenaceae</taxon>
        <taxon>Mycena</taxon>
    </lineage>
</organism>
<evidence type="ECO:0000256" key="1">
    <source>
        <dbReference type="SAM" id="MobiDB-lite"/>
    </source>
</evidence>
<feature type="region of interest" description="Disordered" evidence="1">
    <location>
        <begin position="22"/>
        <end position="80"/>
    </location>
</feature>
<feature type="region of interest" description="Disordered" evidence="1">
    <location>
        <begin position="568"/>
        <end position="632"/>
    </location>
</feature>
<evidence type="ECO:0000313" key="3">
    <source>
        <dbReference type="Proteomes" id="UP001219525"/>
    </source>
</evidence>
<dbReference type="AlphaFoldDB" id="A0AAD6V2J2"/>
<proteinExistence type="predicted"/>
<comment type="caution">
    <text evidence="2">The sequence shown here is derived from an EMBL/GenBank/DDBJ whole genome shotgun (WGS) entry which is preliminary data.</text>
</comment>
<sequence>MPPNYISARAPFHDLSNEIKSRQLGKDSARTHKSSAPENLRKTLEAPRKTLKTSDGAVQLPDEHDILPNETPRKRRTTTPQRPALGALVLAGSSLNPTTGADIFYGDSDSSDETDGERTYRPLPLRVNTATREPSSTPVSPLPHNEADDAEVEMADDDMNGANNGGTPIPPPCRLVHASHPSHAGANPYAGPGPEPQPMNPAPGDGIQPAPPPFLLPDEDTITAEIPAARDNNLYLKRLPVQPAPQINQELGRAPFQHSAGQLPNHVITNTTALANIAKPQLEGHMKKPGHKFFLVVANGGNHVLNDVCFETPLEEQATTALRAICPNGKLVVTKAIPDPNSLNGGKYGGPKSLLVLVENDAGAAAIQSQSVFAIHDAFSFFAHDITANKPVRRGAIGVWTLVNIPRNADPAHIEASARGAYITVAYKNAGVYRLIDQVTQNDGGDPKRRVFDALNTIHFKYLPHPDKPAVVAYLSPPTENEEELERLHSSMRTLSFLSSDYVFTPTAAPLGLPFDCALCKMADHPSYLCPYADSELGWWGPPGQLSALPTNNPLFLPGLHNANGGGGRGGGIGGNRGTGRGGSYGGNGRGRGGRGNPYNRTAPRGGGGYGFRNGGGGGGYNNQDNDRGRGY</sequence>